<name>A0A0E9UAI8_ANGAN</name>
<sequence>MVGMCQRFVLVQYNCVSALQCGEHKMKPRPRQEG</sequence>
<evidence type="ECO:0000313" key="1">
    <source>
        <dbReference type="EMBL" id="JAH62732.1"/>
    </source>
</evidence>
<accession>A0A0E9UAI8</accession>
<dbReference type="AlphaFoldDB" id="A0A0E9UAI8"/>
<organism evidence="1">
    <name type="scientific">Anguilla anguilla</name>
    <name type="common">European freshwater eel</name>
    <name type="synonym">Muraena anguilla</name>
    <dbReference type="NCBI Taxonomy" id="7936"/>
    <lineage>
        <taxon>Eukaryota</taxon>
        <taxon>Metazoa</taxon>
        <taxon>Chordata</taxon>
        <taxon>Craniata</taxon>
        <taxon>Vertebrata</taxon>
        <taxon>Euteleostomi</taxon>
        <taxon>Actinopterygii</taxon>
        <taxon>Neopterygii</taxon>
        <taxon>Teleostei</taxon>
        <taxon>Anguilliformes</taxon>
        <taxon>Anguillidae</taxon>
        <taxon>Anguilla</taxon>
    </lineage>
</organism>
<reference evidence="1" key="2">
    <citation type="journal article" date="2015" name="Fish Shellfish Immunol.">
        <title>Early steps in the European eel (Anguilla anguilla)-Vibrio vulnificus interaction in the gills: Role of the RtxA13 toxin.</title>
        <authorList>
            <person name="Callol A."/>
            <person name="Pajuelo D."/>
            <person name="Ebbesson L."/>
            <person name="Teles M."/>
            <person name="MacKenzie S."/>
            <person name="Amaro C."/>
        </authorList>
    </citation>
    <scope>NUCLEOTIDE SEQUENCE</scope>
</reference>
<protein>
    <submittedName>
        <fullName evidence="1">Uncharacterized protein</fullName>
    </submittedName>
</protein>
<dbReference type="EMBL" id="GBXM01045845">
    <property type="protein sequence ID" value="JAH62732.1"/>
    <property type="molecule type" value="Transcribed_RNA"/>
</dbReference>
<reference evidence="1" key="1">
    <citation type="submission" date="2014-11" db="EMBL/GenBank/DDBJ databases">
        <authorList>
            <person name="Amaro Gonzalez C."/>
        </authorList>
    </citation>
    <scope>NUCLEOTIDE SEQUENCE</scope>
</reference>
<proteinExistence type="predicted"/>